<dbReference type="SMR" id="A0A8V1AG67"/>
<dbReference type="FunFam" id="1.20.1070.10:FF:000015">
    <property type="entry name" value="Olfactory receptor"/>
    <property type="match status" value="1"/>
</dbReference>
<reference evidence="14" key="3">
    <citation type="submission" date="2025-09" db="UniProtKB">
        <authorList>
            <consortium name="Ensembl"/>
        </authorList>
    </citation>
    <scope>IDENTIFICATION</scope>
    <source>
        <strain evidence="14">broiler</strain>
    </source>
</reference>
<comment type="subcellular location">
    <subcellularLocation>
        <location evidence="1 11">Cell membrane</location>
        <topology evidence="1 11">Multi-pass membrane protein</topology>
    </subcellularLocation>
</comment>
<dbReference type="OMA" id="FCEMPFL"/>
<feature type="transmembrane region" description="Helical" evidence="11">
    <location>
        <begin position="166"/>
        <end position="188"/>
    </location>
</feature>
<evidence type="ECO:0000256" key="10">
    <source>
        <dbReference type="RuleBase" id="RU000688"/>
    </source>
</evidence>
<keyword evidence="6 10" id="KW-0297">G-protein coupled receptor</keyword>
<dbReference type="Ensembl" id="ENSGALT00010069980.1">
    <property type="protein sequence ID" value="ENSGALP00010043106.1"/>
    <property type="gene ID" value="ENSGALG00010028928.1"/>
</dbReference>
<dbReference type="FunCoup" id="A0A8V1AG67">
    <property type="interactions" value="8"/>
</dbReference>
<comment type="similarity">
    <text evidence="10">Belongs to the G-protein coupled receptor 1 family.</text>
</comment>
<dbReference type="GeneID" id="417291"/>
<evidence type="ECO:0000256" key="12">
    <source>
        <dbReference type="SAM" id="SignalP"/>
    </source>
</evidence>
<dbReference type="PROSITE" id="PS50262">
    <property type="entry name" value="G_PROTEIN_RECEP_F1_2"/>
    <property type="match status" value="1"/>
</dbReference>
<dbReference type="PRINTS" id="PR00245">
    <property type="entry name" value="OLFACTORYR"/>
</dbReference>
<dbReference type="RefSeq" id="XP_004945782.2">
    <property type="nucleotide sequence ID" value="XM_004945725.4"/>
</dbReference>
<evidence type="ECO:0000256" key="11">
    <source>
        <dbReference type="RuleBase" id="RU363047"/>
    </source>
</evidence>
<evidence type="ECO:0000256" key="2">
    <source>
        <dbReference type="ARBA" id="ARBA00022475"/>
    </source>
</evidence>
<evidence type="ECO:0000256" key="1">
    <source>
        <dbReference type="ARBA" id="ARBA00004651"/>
    </source>
</evidence>
<protein>
    <recommendedName>
        <fullName evidence="11">Olfactory receptor</fullName>
    </recommendedName>
</protein>
<dbReference type="Gene3D" id="1.20.1070.10">
    <property type="entry name" value="Rhodopsin 7-helix transmembrane proteins"/>
    <property type="match status" value="1"/>
</dbReference>
<evidence type="ECO:0000256" key="3">
    <source>
        <dbReference type="ARBA" id="ARBA00022692"/>
    </source>
</evidence>
<keyword evidence="4 11" id="KW-0552">Olfaction</keyword>
<keyword evidence="8 10" id="KW-0675">Receptor</keyword>
<keyword evidence="3 10" id="KW-0812">Transmembrane</keyword>
<dbReference type="GO" id="GO:0050911">
    <property type="term" value="P:detection of chemical stimulus involved in sensory perception of smell"/>
    <property type="evidence" value="ECO:0000318"/>
    <property type="project" value="GO_Central"/>
</dbReference>
<dbReference type="GeneTree" id="ENSGT01140000282524"/>
<dbReference type="GO" id="GO:0004930">
    <property type="term" value="F:G protein-coupled receptor activity"/>
    <property type="evidence" value="ECO:0007669"/>
    <property type="project" value="UniProtKB-KW"/>
</dbReference>
<dbReference type="InterPro" id="IPR000276">
    <property type="entry name" value="GPCR_Rhodpsn"/>
</dbReference>
<dbReference type="KEGG" id="gga:417291"/>
<dbReference type="GO" id="GO:0005886">
    <property type="term" value="C:plasma membrane"/>
    <property type="evidence" value="ECO:0000318"/>
    <property type="project" value="GO_Central"/>
</dbReference>
<evidence type="ECO:0000313" key="15">
    <source>
        <dbReference type="Proteomes" id="UP000000539"/>
    </source>
</evidence>
<sequence>MAGLSFHLLLPVLYLFLLSPQVNPEPLQRGNLSSPTSFLLLGFSTAYKAQVPLCMGFSLIYLVTVLGNLLVMTLVWLDAYLQSPMYYFLGHLSFLDICYSSVTLPKILRDSFSPQKTISLGGCITQIYFFLCFGGSECVLLAAMAYDRYVAICHPLHYTALMSKKICRCLVAASWLSGSFSSLIQALLTAHLHFCESNVINHLFCEIPFLLEVSCSPNTLLNKAVSYALTVTIAVGSFLITLSSYVHILQAVLQKGAGRQKAFATCTSHLIVVSLFFGTGAVTYLIPRSSSSKEMNKILALLYAIVTPMLNPIIYSLRNNEFQGAIRKALCRGITELPQGHSR</sequence>
<evidence type="ECO:0000259" key="13">
    <source>
        <dbReference type="PROSITE" id="PS50262"/>
    </source>
</evidence>
<keyword evidence="5 11" id="KW-1133">Transmembrane helix</keyword>
<accession>A0A8V1AG67</accession>
<evidence type="ECO:0000256" key="7">
    <source>
        <dbReference type="ARBA" id="ARBA00023136"/>
    </source>
</evidence>
<keyword evidence="9 10" id="KW-0807">Transducer</keyword>
<dbReference type="OrthoDB" id="9895897at2759"/>
<evidence type="ECO:0000256" key="9">
    <source>
        <dbReference type="ARBA" id="ARBA00023224"/>
    </source>
</evidence>
<evidence type="ECO:0000256" key="4">
    <source>
        <dbReference type="ARBA" id="ARBA00022725"/>
    </source>
</evidence>
<name>A0A8V1AG67_CHICK</name>
<keyword evidence="11" id="KW-0716">Sensory transduction</keyword>
<feature type="chain" id="PRO_5036468217" description="Olfactory receptor" evidence="12">
    <location>
        <begin position="25"/>
        <end position="343"/>
    </location>
</feature>
<feature type="transmembrane region" description="Helical" evidence="11">
    <location>
        <begin position="298"/>
        <end position="317"/>
    </location>
</feature>
<proteinExistence type="inferred from homology"/>
<organism evidence="14 15">
    <name type="scientific">Gallus gallus</name>
    <name type="common">Chicken</name>
    <dbReference type="NCBI Taxonomy" id="9031"/>
    <lineage>
        <taxon>Eukaryota</taxon>
        <taxon>Metazoa</taxon>
        <taxon>Chordata</taxon>
        <taxon>Craniata</taxon>
        <taxon>Vertebrata</taxon>
        <taxon>Euteleostomi</taxon>
        <taxon>Archelosauria</taxon>
        <taxon>Archosauria</taxon>
        <taxon>Dinosauria</taxon>
        <taxon>Saurischia</taxon>
        <taxon>Theropoda</taxon>
        <taxon>Coelurosauria</taxon>
        <taxon>Aves</taxon>
        <taxon>Neognathae</taxon>
        <taxon>Galloanserae</taxon>
        <taxon>Galliformes</taxon>
        <taxon>Phasianidae</taxon>
        <taxon>Phasianinae</taxon>
        <taxon>Gallus</taxon>
    </lineage>
</organism>
<feature type="signal peptide" evidence="12">
    <location>
        <begin position="1"/>
        <end position="24"/>
    </location>
</feature>
<dbReference type="PRINTS" id="PR00237">
    <property type="entry name" value="GPCRRHODOPSN"/>
</dbReference>
<dbReference type="Pfam" id="PF13853">
    <property type="entry name" value="7tm_4"/>
    <property type="match status" value="1"/>
</dbReference>
<feature type="transmembrane region" description="Helical" evidence="11">
    <location>
        <begin position="59"/>
        <end position="79"/>
    </location>
</feature>
<keyword evidence="7 11" id="KW-0472">Membrane</keyword>
<feature type="transmembrane region" description="Helical" evidence="11">
    <location>
        <begin position="262"/>
        <end position="286"/>
    </location>
</feature>
<dbReference type="InterPro" id="IPR017452">
    <property type="entry name" value="GPCR_Rhodpsn_7TM"/>
</dbReference>
<evidence type="ECO:0000256" key="6">
    <source>
        <dbReference type="ARBA" id="ARBA00023040"/>
    </source>
</evidence>
<feature type="transmembrane region" description="Helical" evidence="11">
    <location>
        <begin position="127"/>
        <end position="146"/>
    </location>
</feature>
<gene>
    <name evidence="14" type="primary">LOC417291</name>
</gene>
<keyword evidence="12" id="KW-0732">Signal</keyword>
<feature type="domain" description="G-protein coupled receptors family 1 profile" evidence="13">
    <location>
        <begin position="67"/>
        <end position="315"/>
    </location>
</feature>
<evidence type="ECO:0000313" key="14">
    <source>
        <dbReference type="Ensembl" id="ENSGALP00010043106.1"/>
    </source>
</evidence>
<dbReference type="AlphaFoldDB" id="A0A8V1AG67"/>
<dbReference type="Proteomes" id="UP000000539">
    <property type="component" value="Chromosome 17"/>
</dbReference>
<dbReference type="PANTHER" id="PTHR26452">
    <property type="entry name" value="OLFACTORY RECEPTOR"/>
    <property type="match status" value="1"/>
</dbReference>
<dbReference type="InterPro" id="IPR000725">
    <property type="entry name" value="Olfact_rcpt"/>
</dbReference>
<dbReference type="CDD" id="cd13954">
    <property type="entry name" value="7tmA_OR"/>
    <property type="match status" value="1"/>
</dbReference>
<dbReference type="InterPro" id="IPR050516">
    <property type="entry name" value="Olfactory_GPCR"/>
</dbReference>
<reference evidence="14" key="2">
    <citation type="submission" date="2025-08" db="UniProtKB">
        <authorList>
            <consortium name="Ensembl"/>
        </authorList>
    </citation>
    <scope>IDENTIFICATION</scope>
    <source>
        <strain evidence="14">broiler</strain>
    </source>
</reference>
<dbReference type="PROSITE" id="PS00237">
    <property type="entry name" value="G_PROTEIN_RECEP_F1_1"/>
    <property type="match status" value="1"/>
</dbReference>
<evidence type="ECO:0000256" key="8">
    <source>
        <dbReference type="ARBA" id="ARBA00023170"/>
    </source>
</evidence>
<dbReference type="GO" id="GO:0004984">
    <property type="term" value="F:olfactory receptor activity"/>
    <property type="evidence" value="ECO:0000318"/>
    <property type="project" value="GO_Central"/>
</dbReference>
<evidence type="ECO:0000256" key="5">
    <source>
        <dbReference type="ARBA" id="ARBA00022989"/>
    </source>
</evidence>
<keyword evidence="2 11" id="KW-1003">Cell membrane</keyword>
<keyword evidence="15" id="KW-1185">Reference proteome</keyword>
<reference evidence="14" key="1">
    <citation type="submission" date="2020-11" db="EMBL/GenBank/DDBJ databases">
        <title>Gallus gallus (Chicken) genome, bGalGal1, GRCg7b, maternal haplotype autosomes + Z &amp; W.</title>
        <authorList>
            <person name="Warren W."/>
            <person name="Formenti G."/>
            <person name="Fedrigo O."/>
            <person name="Haase B."/>
            <person name="Mountcastle J."/>
            <person name="Balacco J."/>
            <person name="Tracey A."/>
            <person name="Schneider V."/>
            <person name="Okimoto R."/>
            <person name="Cheng H."/>
            <person name="Hawken R."/>
            <person name="Howe K."/>
            <person name="Jarvis E.D."/>
        </authorList>
    </citation>
    <scope>NUCLEOTIDE SEQUENCE [LARGE SCALE GENOMIC DNA]</scope>
    <source>
        <strain evidence="14">Broiler</strain>
    </source>
</reference>
<feature type="transmembrane region" description="Helical" evidence="11">
    <location>
        <begin position="227"/>
        <end position="250"/>
    </location>
</feature>
<dbReference type="SUPFAM" id="SSF81321">
    <property type="entry name" value="Family A G protein-coupled receptor-like"/>
    <property type="match status" value="1"/>
</dbReference>